<evidence type="ECO:0000256" key="8">
    <source>
        <dbReference type="ARBA" id="ARBA00022729"/>
    </source>
</evidence>
<keyword evidence="11 15" id="KW-0560">Oxidoreductase</keyword>
<evidence type="ECO:0000256" key="14">
    <source>
        <dbReference type="ARBA" id="ARBA00023288"/>
    </source>
</evidence>
<evidence type="ECO:0000256" key="13">
    <source>
        <dbReference type="ARBA" id="ARBA00023139"/>
    </source>
</evidence>
<keyword evidence="13" id="KW-0564">Palmitate</keyword>
<dbReference type="Proteomes" id="UP000297729">
    <property type="component" value="Unassembled WGS sequence"/>
</dbReference>
<comment type="similarity">
    <text evidence="3 15">Belongs to the cytochrome c oxidase subunit 2 family.</text>
</comment>
<evidence type="ECO:0000256" key="9">
    <source>
        <dbReference type="ARBA" id="ARBA00022982"/>
    </source>
</evidence>
<dbReference type="InterPro" id="IPR045187">
    <property type="entry name" value="CcO_II"/>
</dbReference>
<comment type="subcellular location">
    <subcellularLocation>
        <location evidence="2">Cell membrane</location>
        <topology evidence="2">Multi-pass membrane protein</topology>
    </subcellularLocation>
    <subcellularLocation>
        <location evidence="1">Periplasm</location>
    </subcellularLocation>
</comment>
<name>A0A4Y9SE13_9BURK</name>
<keyword evidence="5 15" id="KW-1003">Cell membrane</keyword>
<dbReference type="GO" id="GO:0016682">
    <property type="term" value="F:oxidoreductase activity, acting on diphenols and related substances as donors, oxygen as acceptor"/>
    <property type="evidence" value="ECO:0007669"/>
    <property type="project" value="InterPro"/>
</dbReference>
<feature type="transmembrane region" description="Helical" evidence="16">
    <location>
        <begin position="37"/>
        <end position="63"/>
    </location>
</feature>
<dbReference type="GO" id="GO:0042597">
    <property type="term" value="C:periplasmic space"/>
    <property type="evidence" value="ECO:0007669"/>
    <property type="project" value="UniProtKB-SubCell"/>
</dbReference>
<evidence type="ECO:0000256" key="3">
    <source>
        <dbReference type="ARBA" id="ARBA00007866"/>
    </source>
</evidence>
<gene>
    <name evidence="19" type="primary">cyoA</name>
    <name evidence="19" type="ORF">E4L98_13880</name>
</gene>
<dbReference type="InterPro" id="IPR010514">
    <property type="entry name" value="COX_ARM"/>
</dbReference>
<dbReference type="GO" id="GO:0042773">
    <property type="term" value="P:ATP synthesis coupled electron transport"/>
    <property type="evidence" value="ECO:0007669"/>
    <property type="project" value="TreeGrafter"/>
</dbReference>
<keyword evidence="10 16" id="KW-1133">Transmembrane helix</keyword>
<sequence length="337" mass="37329">MIPPIVRRGLFLAPLMWLAGCDTVVLNPSGDIAAQQAHLVVVSTLLMLLIIVPVMFLICLFAWRYRKSNTAAEYKPDWDHSTKLELLIWGAPLLIIIVLGLITWIYTHLLDPYRPLSRLDEHRPIAAGVKPLEVQVVSMDWKWMFIYPEQGIATVNELVTPIDVPVRFHMTSTSVMNAFYIPALAGMVYTMPGMETQLNAVMNKVGVYDGFSANYSGAGFSDMKFKYHGVSQADFDAWVAKTKAGGAGDNGALTRAQFVELDKPTIKHPIMHFANVDKGLYDLILNRCVAEGTTCINTQMHQDATRIKAAAAVKEMSKDVCEPTSVAATTAQPTRKE</sequence>
<evidence type="ECO:0000256" key="10">
    <source>
        <dbReference type="ARBA" id="ARBA00022989"/>
    </source>
</evidence>
<dbReference type="InterPro" id="IPR006333">
    <property type="entry name" value="Cyt_o_ubiquinol_oxidase_su2"/>
</dbReference>
<dbReference type="PANTHER" id="PTHR22888">
    <property type="entry name" value="CYTOCHROME C OXIDASE, SUBUNIT II"/>
    <property type="match status" value="1"/>
</dbReference>
<dbReference type="NCBIfam" id="TIGR01433">
    <property type="entry name" value="CyoA"/>
    <property type="match status" value="1"/>
</dbReference>
<keyword evidence="8" id="KW-0732">Signal</keyword>
<keyword evidence="6 15" id="KW-0679">Respiratory chain</keyword>
<dbReference type="PANTHER" id="PTHR22888:SF18">
    <property type="entry name" value="CYTOCHROME BO(3) UBIQUINOL OXIDASE SUBUNIT 2"/>
    <property type="match status" value="1"/>
</dbReference>
<feature type="domain" description="Cytochrome oxidase subunit II transmembrane region profile" evidence="18">
    <location>
        <begin position="17"/>
        <end position="114"/>
    </location>
</feature>
<dbReference type="PROSITE" id="PS51257">
    <property type="entry name" value="PROKAR_LIPOPROTEIN"/>
    <property type="match status" value="1"/>
</dbReference>
<evidence type="ECO:0000313" key="19">
    <source>
        <dbReference type="EMBL" id="TFW20978.1"/>
    </source>
</evidence>
<proteinExistence type="inferred from homology"/>
<protein>
    <recommendedName>
        <fullName evidence="15">Ubiquinol oxidase subunit 2</fullName>
    </recommendedName>
</protein>
<dbReference type="OrthoDB" id="9783445at2"/>
<accession>A0A4Y9SE13</accession>
<evidence type="ECO:0000259" key="17">
    <source>
        <dbReference type="PROSITE" id="PS50857"/>
    </source>
</evidence>
<dbReference type="SUPFAM" id="SSF49503">
    <property type="entry name" value="Cupredoxins"/>
    <property type="match status" value="1"/>
</dbReference>
<dbReference type="InterPro" id="IPR036257">
    <property type="entry name" value="Cyt_c_oxidase_su2_TM_sf"/>
</dbReference>
<evidence type="ECO:0000256" key="6">
    <source>
        <dbReference type="ARBA" id="ARBA00022660"/>
    </source>
</evidence>
<evidence type="ECO:0000259" key="18">
    <source>
        <dbReference type="PROSITE" id="PS50999"/>
    </source>
</evidence>
<evidence type="ECO:0000313" key="20">
    <source>
        <dbReference type="Proteomes" id="UP000297729"/>
    </source>
</evidence>
<dbReference type="PROSITE" id="PS50999">
    <property type="entry name" value="COX2_TM"/>
    <property type="match status" value="1"/>
</dbReference>
<dbReference type="InterPro" id="IPR034227">
    <property type="entry name" value="CuRO_UO_II"/>
</dbReference>
<dbReference type="Pfam" id="PF00116">
    <property type="entry name" value="COX2"/>
    <property type="match status" value="1"/>
</dbReference>
<organism evidence="19 20">
    <name type="scientific">Duganella callida</name>
    <dbReference type="NCBI Taxonomy" id="2561932"/>
    <lineage>
        <taxon>Bacteria</taxon>
        <taxon>Pseudomonadati</taxon>
        <taxon>Pseudomonadota</taxon>
        <taxon>Betaproteobacteria</taxon>
        <taxon>Burkholderiales</taxon>
        <taxon>Oxalobacteraceae</taxon>
        <taxon>Telluria group</taxon>
        <taxon>Duganella</taxon>
    </lineage>
</organism>
<evidence type="ECO:0000256" key="7">
    <source>
        <dbReference type="ARBA" id="ARBA00022692"/>
    </source>
</evidence>
<dbReference type="SUPFAM" id="SSF81464">
    <property type="entry name" value="Cytochrome c oxidase subunit II-like, transmembrane region"/>
    <property type="match status" value="1"/>
</dbReference>
<reference evidence="19 20" key="1">
    <citation type="submission" date="2019-03" db="EMBL/GenBank/DDBJ databases">
        <title>Draft Genome Sequence of Duganella callidus sp. nov., a Novel Duganella Species Isolated from Cultivated Soil.</title>
        <authorList>
            <person name="Raths R."/>
            <person name="Peta V."/>
            <person name="Bucking H."/>
        </authorList>
    </citation>
    <scope>NUCLEOTIDE SEQUENCE [LARGE SCALE GENOMIC DNA]</scope>
    <source>
        <strain evidence="19 20">DN04</strain>
    </source>
</reference>
<evidence type="ECO:0000256" key="1">
    <source>
        <dbReference type="ARBA" id="ARBA00004418"/>
    </source>
</evidence>
<dbReference type="GO" id="GO:0004129">
    <property type="term" value="F:cytochrome-c oxidase activity"/>
    <property type="evidence" value="ECO:0007669"/>
    <property type="project" value="UniProtKB-UniRule"/>
</dbReference>
<evidence type="ECO:0000256" key="5">
    <source>
        <dbReference type="ARBA" id="ARBA00022475"/>
    </source>
</evidence>
<keyword evidence="9 15" id="KW-0249">Electron transport</keyword>
<keyword evidence="14" id="KW-0449">Lipoprotein</keyword>
<dbReference type="InterPro" id="IPR008972">
    <property type="entry name" value="Cupredoxin"/>
</dbReference>
<dbReference type="AlphaFoldDB" id="A0A4Y9SE13"/>
<comment type="caution">
    <text evidence="19">The sequence shown here is derived from an EMBL/GenBank/DDBJ whole genome shotgun (WGS) entry which is preliminary data.</text>
</comment>
<dbReference type="GO" id="GO:0005886">
    <property type="term" value="C:plasma membrane"/>
    <property type="evidence" value="ECO:0007669"/>
    <property type="project" value="UniProtKB-SubCell"/>
</dbReference>
<keyword evidence="4 15" id="KW-0813">Transport</keyword>
<evidence type="ECO:0000256" key="2">
    <source>
        <dbReference type="ARBA" id="ARBA00004651"/>
    </source>
</evidence>
<dbReference type="CDD" id="cd04212">
    <property type="entry name" value="CuRO_UO_II"/>
    <property type="match status" value="1"/>
</dbReference>
<dbReference type="InterPro" id="IPR011759">
    <property type="entry name" value="Cyt_c_oxidase_su2_TM_dom"/>
</dbReference>
<dbReference type="Pfam" id="PF06481">
    <property type="entry name" value="COX_ARM"/>
    <property type="match status" value="1"/>
</dbReference>
<dbReference type="PROSITE" id="PS50857">
    <property type="entry name" value="COX2_CUA"/>
    <property type="match status" value="1"/>
</dbReference>
<evidence type="ECO:0000256" key="11">
    <source>
        <dbReference type="ARBA" id="ARBA00023002"/>
    </source>
</evidence>
<evidence type="ECO:0000256" key="16">
    <source>
        <dbReference type="SAM" id="Phobius"/>
    </source>
</evidence>
<evidence type="ECO:0000256" key="12">
    <source>
        <dbReference type="ARBA" id="ARBA00023136"/>
    </source>
</evidence>
<feature type="transmembrane region" description="Helical" evidence="16">
    <location>
        <begin position="84"/>
        <end position="106"/>
    </location>
</feature>
<dbReference type="Gene3D" id="1.10.287.90">
    <property type="match status" value="1"/>
</dbReference>
<evidence type="ECO:0000256" key="15">
    <source>
        <dbReference type="PIRNR" id="PIRNR000292"/>
    </source>
</evidence>
<feature type="domain" description="Cytochrome oxidase subunit II copper A binding" evidence="17">
    <location>
        <begin position="129"/>
        <end position="241"/>
    </location>
</feature>
<dbReference type="RefSeq" id="WP_135202144.1">
    <property type="nucleotide sequence ID" value="NZ_SPVG01000144.1"/>
</dbReference>
<dbReference type="InterPro" id="IPR002429">
    <property type="entry name" value="CcO_II-like_C"/>
</dbReference>
<dbReference type="GO" id="GO:0005507">
    <property type="term" value="F:copper ion binding"/>
    <property type="evidence" value="ECO:0007669"/>
    <property type="project" value="InterPro"/>
</dbReference>
<keyword evidence="12 15" id="KW-0472">Membrane</keyword>
<keyword evidence="20" id="KW-1185">Reference proteome</keyword>
<dbReference type="Gene3D" id="2.60.40.420">
    <property type="entry name" value="Cupredoxins - blue copper proteins"/>
    <property type="match status" value="1"/>
</dbReference>
<evidence type="ECO:0000256" key="4">
    <source>
        <dbReference type="ARBA" id="ARBA00022448"/>
    </source>
</evidence>
<keyword evidence="7 16" id="KW-0812">Transmembrane</keyword>
<dbReference type="PIRSF" id="PIRSF000292">
    <property type="entry name" value="Ubi_od_II"/>
    <property type="match status" value="1"/>
</dbReference>
<dbReference type="GO" id="GO:0009486">
    <property type="term" value="F:cytochrome bo3 ubiquinol oxidase activity"/>
    <property type="evidence" value="ECO:0007669"/>
    <property type="project" value="InterPro"/>
</dbReference>
<dbReference type="EMBL" id="SPVG01000144">
    <property type="protein sequence ID" value="TFW20978.1"/>
    <property type="molecule type" value="Genomic_DNA"/>
</dbReference>